<dbReference type="Proteomes" id="UP001607157">
    <property type="component" value="Unassembled WGS sequence"/>
</dbReference>
<proteinExistence type="predicted"/>
<accession>A0ABW7I782</accession>
<dbReference type="EMBL" id="JBIHMM010000002">
    <property type="protein sequence ID" value="MFH0253878.1"/>
    <property type="molecule type" value="Genomic_DNA"/>
</dbReference>
<feature type="region of interest" description="Disordered" evidence="1">
    <location>
        <begin position="1"/>
        <end position="26"/>
    </location>
</feature>
<dbReference type="InterPro" id="IPR041649">
    <property type="entry name" value="NepR"/>
</dbReference>
<protein>
    <submittedName>
        <fullName evidence="3">NepR family anti-sigma factor</fullName>
    </submittedName>
</protein>
<reference evidence="3 4" key="1">
    <citation type="submission" date="2024-10" db="EMBL/GenBank/DDBJ databases">
        <authorList>
            <person name="Yang X.-N."/>
        </authorList>
    </citation>
    <scope>NUCLEOTIDE SEQUENCE [LARGE SCALE GENOMIC DNA]</scope>
    <source>
        <strain evidence="3 4">CAU 1059</strain>
    </source>
</reference>
<keyword evidence="4" id="KW-1185">Reference proteome</keyword>
<sequence length="57" mass="6731">MKRDEDGGNADGAPSRKAPKRDQIDENLKRVYNEMLEQDVPDRFEELLRQLREQDKS</sequence>
<evidence type="ECO:0000256" key="1">
    <source>
        <dbReference type="SAM" id="MobiDB-lite"/>
    </source>
</evidence>
<gene>
    <name evidence="3" type="ORF">ACGRVM_08230</name>
</gene>
<evidence type="ECO:0000313" key="3">
    <source>
        <dbReference type="EMBL" id="MFH0253878.1"/>
    </source>
</evidence>
<dbReference type="RefSeq" id="WP_377170982.1">
    <property type="nucleotide sequence ID" value="NZ_JBHTJC010000002.1"/>
</dbReference>
<organism evidence="3 4">
    <name type="scientific">Roseovarius aquimarinus</name>
    <dbReference type="NCBI Taxonomy" id="1229156"/>
    <lineage>
        <taxon>Bacteria</taxon>
        <taxon>Pseudomonadati</taxon>
        <taxon>Pseudomonadota</taxon>
        <taxon>Alphaproteobacteria</taxon>
        <taxon>Rhodobacterales</taxon>
        <taxon>Roseobacteraceae</taxon>
        <taxon>Roseovarius</taxon>
    </lineage>
</organism>
<evidence type="ECO:0000313" key="4">
    <source>
        <dbReference type="Proteomes" id="UP001607157"/>
    </source>
</evidence>
<feature type="domain" description="Anti-sigma factor NepR" evidence="2">
    <location>
        <begin position="21"/>
        <end position="55"/>
    </location>
</feature>
<dbReference type="Pfam" id="PF18557">
    <property type="entry name" value="NepR"/>
    <property type="match status" value="1"/>
</dbReference>
<evidence type="ECO:0000259" key="2">
    <source>
        <dbReference type="Pfam" id="PF18557"/>
    </source>
</evidence>
<comment type="caution">
    <text evidence="3">The sequence shown here is derived from an EMBL/GenBank/DDBJ whole genome shotgun (WGS) entry which is preliminary data.</text>
</comment>
<name>A0ABW7I782_9RHOB</name>